<protein>
    <submittedName>
        <fullName evidence="4">Folate-binding protein YgfZ</fullName>
    </submittedName>
</protein>
<dbReference type="OMA" id="DHRTIPH"/>
<dbReference type="NCBIfam" id="TIGR03317">
    <property type="entry name" value="ygfZ_signature"/>
    <property type="match status" value="1"/>
</dbReference>
<gene>
    <name evidence="4" type="ORF">PFR_JS23_324</name>
</gene>
<dbReference type="SUPFAM" id="SSF101790">
    <property type="entry name" value="Aminomethyltransferase beta-barrel domain"/>
    <property type="match status" value="1"/>
</dbReference>
<dbReference type="GO" id="GO:0016226">
    <property type="term" value="P:iron-sulfur cluster assembly"/>
    <property type="evidence" value="ECO:0007669"/>
    <property type="project" value="TreeGrafter"/>
</dbReference>
<dbReference type="RefSeq" id="WP_013161820.1">
    <property type="nucleotide sequence ID" value="NZ_CCYQ01000040.1"/>
</dbReference>
<organism evidence="4 5">
    <name type="scientific">Propionibacterium freudenreichii</name>
    <dbReference type="NCBI Taxonomy" id="1744"/>
    <lineage>
        <taxon>Bacteria</taxon>
        <taxon>Bacillati</taxon>
        <taxon>Actinomycetota</taxon>
        <taxon>Actinomycetes</taxon>
        <taxon>Propionibacteriales</taxon>
        <taxon>Propionibacteriaceae</taxon>
        <taxon>Propionibacterium</taxon>
    </lineage>
</organism>
<proteinExistence type="predicted"/>
<dbReference type="EMBL" id="LT618793">
    <property type="protein sequence ID" value="SCQ74963.1"/>
    <property type="molecule type" value="Genomic_DNA"/>
</dbReference>
<dbReference type="Gene3D" id="3.30.1360.120">
    <property type="entry name" value="Probable tRNA modification gtpase trme, domain 1"/>
    <property type="match status" value="2"/>
</dbReference>
<keyword evidence="1" id="KW-0809">Transit peptide</keyword>
<reference evidence="4 5" key="1">
    <citation type="submission" date="2016-09" db="EMBL/GenBank/DDBJ databases">
        <authorList>
            <person name="Laine KS P."/>
        </authorList>
    </citation>
    <scope>NUCLEOTIDE SEQUENCE [LARGE SCALE GENOMIC DNA]</scope>
    <source>
        <strain evidence="4">PFRJS-23</strain>
    </source>
</reference>
<evidence type="ECO:0000259" key="3">
    <source>
        <dbReference type="Pfam" id="PF25455"/>
    </source>
</evidence>
<dbReference type="PIRSF" id="PIRSF006487">
    <property type="entry name" value="GcvT"/>
    <property type="match status" value="1"/>
</dbReference>
<dbReference type="InterPro" id="IPR029043">
    <property type="entry name" value="GcvT/YgfZ_C"/>
</dbReference>
<dbReference type="InterPro" id="IPR057460">
    <property type="entry name" value="CAF17_C"/>
</dbReference>
<dbReference type="SUPFAM" id="SSF103025">
    <property type="entry name" value="Folate-binding domain"/>
    <property type="match status" value="1"/>
</dbReference>
<evidence type="ECO:0000256" key="2">
    <source>
        <dbReference type="SAM" id="MobiDB-lite"/>
    </source>
</evidence>
<evidence type="ECO:0000313" key="4">
    <source>
        <dbReference type="EMBL" id="SCQ74963.1"/>
    </source>
</evidence>
<dbReference type="Proteomes" id="UP000250080">
    <property type="component" value="Chromosome I"/>
</dbReference>
<dbReference type="GeneID" id="61221434"/>
<accession>A0A0A8Q209</accession>
<dbReference type="PANTHER" id="PTHR22602">
    <property type="entry name" value="TRANSFERASE CAF17, MITOCHONDRIAL-RELATED"/>
    <property type="match status" value="1"/>
</dbReference>
<dbReference type="AlphaFoldDB" id="A0A0A8Q209"/>
<name>A0A0A8Q209_9ACTN</name>
<evidence type="ECO:0000256" key="1">
    <source>
        <dbReference type="ARBA" id="ARBA00022946"/>
    </source>
</evidence>
<dbReference type="InterPro" id="IPR017703">
    <property type="entry name" value="YgfZ/GCV_T_CS"/>
</dbReference>
<dbReference type="PANTHER" id="PTHR22602:SF0">
    <property type="entry name" value="TRANSFERASE CAF17, MITOCHONDRIAL-RELATED"/>
    <property type="match status" value="1"/>
</dbReference>
<dbReference type="OrthoDB" id="9796287at2"/>
<sequence>MSGVVLVPEGPDAGLLWHRGDPFAEERAIAAGQAIVALTNRQVLTVTGDDRLGWLHSLSTGRFDGLPPGQGLNALILSPTGQVRYGLQAVDDGERLWVITDPASSASPDDPAEPAPATGVPTGPDMQGVGLAEFLDSMRFRLKVQVSPRDDARVLWVGEGIDPADLPAALAPAVDAPLGHGQLVIVAADDVPSPDNPRLAGVWAWEAARVAAGVPRIGIDTDDKTLPNELGLYATELDKGCYTGQETVARVHNVGRPPRRLVRLLLDGSMNRLPAPGDPILLDGEPVGVVGSSAQHFEEGPIALGLVRRAVPVEATLSVDDIAANQEPIVDPDIGLHVKPEPGLRRRLI</sequence>
<feature type="region of interest" description="Disordered" evidence="2">
    <location>
        <begin position="102"/>
        <end position="124"/>
    </location>
</feature>
<feature type="domain" description="CAF17 C-terminal" evidence="3">
    <location>
        <begin position="259"/>
        <end position="323"/>
    </location>
</feature>
<dbReference type="Pfam" id="PF25455">
    <property type="entry name" value="Beta-barrel_CAF17_C"/>
    <property type="match status" value="1"/>
</dbReference>
<evidence type="ECO:0000313" key="5">
    <source>
        <dbReference type="Proteomes" id="UP000250080"/>
    </source>
</evidence>
<dbReference type="InterPro" id="IPR045179">
    <property type="entry name" value="YgfZ/GcvT"/>
</dbReference>
<dbReference type="InterPro" id="IPR027266">
    <property type="entry name" value="TrmE/GcvT-like"/>
</dbReference>